<dbReference type="GO" id="GO:0006313">
    <property type="term" value="P:DNA transposition"/>
    <property type="evidence" value="ECO:0007669"/>
    <property type="project" value="InterPro"/>
</dbReference>
<proteinExistence type="predicted"/>
<evidence type="ECO:0000313" key="3">
    <source>
        <dbReference type="EMBL" id="QOR60949.1"/>
    </source>
</evidence>
<dbReference type="KEGG" id="sinu:IMZ28_05640"/>
<dbReference type="Proteomes" id="UP000595074">
    <property type="component" value="Chromosome"/>
</dbReference>
<dbReference type="AlphaFoldDB" id="A0A7M1S748"/>
<dbReference type="InterPro" id="IPR003346">
    <property type="entry name" value="Transposase_20"/>
</dbReference>
<evidence type="ECO:0000313" key="4">
    <source>
        <dbReference type="EMBL" id="QOR62411.1"/>
    </source>
</evidence>
<dbReference type="PANTHER" id="PTHR33055:SF3">
    <property type="entry name" value="PUTATIVE TRANSPOSASE FOR IS117-RELATED"/>
    <property type="match status" value="1"/>
</dbReference>
<dbReference type="Pfam" id="PF01548">
    <property type="entry name" value="DEDD_Tnp_IS110"/>
    <property type="match status" value="1"/>
</dbReference>
<feature type="domain" description="Transposase IS116/IS110/IS902 C-terminal" evidence="2">
    <location>
        <begin position="199"/>
        <end position="284"/>
    </location>
</feature>
<dbReference type="GO" id="GO:0004803">
    <property type="term" value="F:transposase activity"/>
    <property type="evidence" value="ECO:0007669"/>
    <property type="project" value="InterPro"/>
</dbReference>
<protein>
    <submittedName>
        <fullName evidence="6">IS110 family transposase</fullName>
    </submittedName>
</protein>
<reference evidence="6 8" key="1">
    <citation type="submission" date="2020-10" db="EMBL/GenBank/DDBJ databases">
        <title>The genome of sulfurovum sp.</title>
        <authorList>
            <person name="Xie S."/>
            <person name="Shao Z."/>
            <person name="Jiang L."/>
        </authorList>
    </citation>
    <scope>NUCLEOTIDE SEQUENCE [LARGE SCALE GENOMIC DNA]</scope>
    <source>
        <strain evidence="6 8">ST-419</strain>
    </source>
</reference>
<gene>
    <name evidence="4" type="ORF">IMZ28_02745</name>
    <name evidence="5" type="ORF">IMZ28_02755</name>
    <name evidence="6" type="ORF">IMZ28_04910</name>
    <name evidence="7" type="ORF">IMZ28_04925</name>
    <name evidence="3" type="ORF">IMZ28_05640</name>
</gene>
<accession>A0A7M1S748</accession>
<feature type="domain" description="Transposase IS110-like N-terminal" evidence="1">
    <location>
        <begin position="4"/>
        <end position="153"/>
    </location>
</feature>
<dbReference type="KEGG" id="sinu:IMZ28_04925"/>
<evidence type="ECO:0000259" key="2">
    <source>
        <dbReference type="Pfam" id="PF02371"/>
    </source>
</evidence>
<evidence type="ECO:0000313" key="6">
    <source>
        <dbReference type="EMBL" id="QOR62811.1"/>
    </source>
</evidence>
<dbReference type="EMBL" id="CP063164">
    <property type="protein sequence ID" value="QOR60949.1"/>
    <property type="molecule type" value="Genomic_DNA"/>
</dbReference>
<evidence type="ECO:0000313" key="8">
    <source>
        <dbReference type="Proteomes" id="UP000595074"/>
    </source>
</evidence>
<organism evidence="6 8">
    <name type="scientific">Sulfurovum indicum</name>
    <dbReference type="NCBI Taxonomy" id="2779528"/>
    <lineage>
        <taxon>Bacteria</taxon>
        <taxon>Pseudomonadati</taxon>
        <taxon>Campylobacterota</taxon>
        <taxon>Epsilonproteobacteria</taxon>
        <taxon>Campylobacterales</taxon>
        <taxon>Sulfurovaceae</taxon>
        <taxon>Sulfurovum</taxon>
    </lineage>
</organism>
<name>A0A7M1S748_9BACT</name>
<dbReference type="NCBIfam" id="NF033542">
    <property type="entry name" value="transpos_IS110"/>
    <property type="match status" value="1"/>
</dbReference>
<dbReference type="RefSeq" id="WP_197547621.1">
    <property type="nucleotide sequence ID" value="NZ_CP063164.1"/>
</dbReference>
<dbReference type="Pfam" id="PF02371">
    <property type="entry name" value="Transposase_20"/>
    <property type="match status" value="1"/>
</dbReference>
<dbReference type="GO" id="GO:0003677">
    <property type="term" value="F:DNA binding"/>
    <property type="evidence" value="ECO:0007669"/>
    <property type="project" value="InterPro"/>
</dbReference>
<sequence>MYSIGLDISKSSVNVYVPLGKLDLEIANTDKAFKSLYSKLKKLYKKEIEKVVFVFESTGSYSALLYRFCAQKGIMAYMPNPKQARNFAKAIAQRNKSDKIDARVLSEAIVVAKENEIKVPTIDPLVEEIKEFMVYYRLKVKQRTQLSNHLESLSTKEGSKTLCRTIKAEIKALKKSEDKIIEQVYAIIEKSKNLKEKYNAITSIDGIGKIGGIVMLHLFIKYPHANQRQIVSLAGLDPVMRESGTSIKGQTRISKAGNRLYRGTLFMAAMASTKHNEKMKAFYERLKANGKHTTQAQIAVIRKLIVVAHSLYKSGEVYNKNRYKISTGVQLKA</sequence>
<dbReference type="KEGG" id="sinu:IMZ28_02745"/>
<dbReference type="EMBL" id="CP063164">
    <property type="protein sequence ID" value="QOR62413.1"/>
    <property type="molecule type" value="Genomic_DNA"/>
</dbReference>
<dbReference type="EMBL" id="CP063164">
    <property type="protein sequence ID" value="QOR62411.1"/>
    <property type="molecule type" value="Genomic_DNA"/>
</dbReference>
<dbReference type="KEGG" id="sinu:IMZ28_04910"/>
<dbReference type="EMBL" id="CP063164">
    <property type="protein sequence ID" value="QOR62811.1"/>
    <property type="molecule type" value="Genomic_DNA"/>
</dbReference>
<dbReference type="KEGG" id="sinu:IMZ28_02755"/>
<evidence type="ECO:0000313" key="7">
    <source>
        <dbReference type="EMBL" id="QOR62814.1"/>
    </source>
</evidence>
<dbReference type="InterPro" id="IPR002525">
    <property type="entry name" value="Transp_IS110-like_N"/>
</dbReference>
<evidence type="ECO:0000313" key="5">
    <source>
        <dbReference type="EMBL" id="QOR62413.1"/>
    </source>
</evidence>
<dbReference type="InterPro" id="IPR047650">
    <property type="entry name" value="Transpos_IS110"/>
</dbReference>
<evidence type="ECO:0000259" key="1">
    <source>
        <dbReference type="Pfam" id="PF01548"/>
    </source>
</evidence>
<dbReference type="EMBL" id="CP063164">
    <property type="protein sequence ID" value="QOR62814.1"/>
    <property type="molecule type" value="Genomic_DNA"/>
</dbReference>
<keyword evidence="8" id="KW-1185">Reference proteome</keyword>
<dbReference type="PANTHER" id="PTHR33055">
    <property type="entry name" value="TRANSPOSASE FOR INSERTION SEQUENCE ELEMENT IS1111A"/>
    <property type="match status" value="1"/>
</dbReference>